<protein>
    <submittedName>
        <fullName evidence="1">Uncharacterized protein</fullName>
    </submittedName>
</protein>
<name>A0ABT5Y5J6_9GAMM</name>
<keyword evidence="2" id="KW-1185">Reference proteome</keyword>
<dbReference type="Proteomes" id="UP001143391">
    <property type="component" value="Unassembled WGS sequence"/>
</dbReference>
<organism evidence="1 2">
    <name type="scientific">Marinobacter iranensis</name>
    <dbReference type="NCBI Taxonomy" id="2962607"/>
    <lineage>
        <taxon>Bacteria</taxon>
        <taxon>Pseudomonadati</taxon>
        <taxon>Pseudomonadota</taxon>
        <taxon>Gammaproteobacteria</taxon>
        <taxon>Pseudomonadales</taxon>
        <taxon>Marinobacteraceae</taxon>
        <taxon>Marinobacter</taxon>
    </lineage>
</organism>
<sequence length="74" mass="8407">MYAIEFEADIQNGVVKLPEKYSQLDNSHARIVVMITDQGSRELAESALDLSNCGIKAFEGKDGMDIQREMRDEW</sequence>
<evidence type="ECO:0000313" key="2">
    <source>
        <dbReference type="Proteomes" id="UP001143391"/>
    </source>
</evidence>
<gene>
    <name evidence="1" type="ORF">NLU14_01705</name>
</gene>
<dbReference type="EMBL" id="JANCMW010000001">
    <property type="protein sequence ID" value="MDF0748942.1"/>
    <property type="molecule type" value="Genomic_DNA"/>
</dbReference>
<comment type="caution">
    <text evidence="1">The sequence shown here is derived from an EMBL/GenBank/DDBJ whole genome shotgun (WGS) entry which is preliminary data.</text>
</comment>
<accession>A0ABT5Y5J6</accession>
<dbReference type="RefSeq" id="WP_275704421.1">
    <property type="nucleotide sequence ID" value="NZ_JANCMW010000001.1"/>
</dbReference>
<reference evidence="1" key="1">
    <citation type="submission" date="2022-07" db="EMBL/GenBank/DDBJ databases">
        <title>Marinobacter iranensis a new bacterium isolate from a hipersaline lake in Iran.</title>
        <authorList>
            <person name="Mohammad A.M.A."/>
            <person name="Cristina S.-P."/>
            <person name="Antonio V."/>
        </authorList>
    </citation>
    <scope>NUCLEOTIDE SEQUENCE</scope>
    <source>
        <strain evidence="1">71-i</strain>
    </source>
</reference>
<proteinExistence type="predicted"/>
<evidence type="ECO:0000313" key="1">
    <source>
        <dbReference type="EMBL" id="MDF0748942.1"/>
    </source>
</evidence>